<dbReference type="Proteomes" id="UP001367508">
    <property type="component" value="Unassembled WGS sequence"/>
</dbReference>
<sequence>MFPLTRISSDTLFHSTTPSPTNSLHSKDNTNIWFWMRHMALSYTFSESRIIELHWHQFLFCFASCMDAVSRTQSPSTAKLLEAQTGKASSSTEFQKEMPCASSGIVLYGAIVN</sequence>
<proteinExistence type="predicted"/>
<dbReference type="AlphaFoldDB" id="A0AAN9MSU2"/>
<name>A0AAN9MSU2_CANGL</name>
<accession>A0AAN9MSU2</accession>
<dbReference type="EMBL" id="JAYMYQ010000001">
    <property type="protein sequence ID" value="KAK7360027.1"/>
    <property type="molecule type" value="Genomic_DNA"/>
</dbReference>
<keyword evidence="2" id="KW-1185">Reference proteome</keyword>
<gene>
    <name evidence="1" type="ORF">VNO77_01999</name>
</gene>
<evidence type="ECO:0000313" key="1">
    <source>
        <dbReference type="EMBL" id="KAK7360027.1"/>
    </source>
</evidence>
<organism evidence="1 2">
    <name type="scientific">Canavalia gladiata</name>
    <name type="common">Sword bean</name>
    <name type="synonym">Dolichos gladiatus</name>
    <dbReference type="NCBI Taxonomy" id="3824"/>
    <lineage>
        <taxon>Eukaryota</taxon>
        <taxon>Viridiplantae</taxon>
        <taxon>Streptophyta</taxon>
        <taxon>Embryophyta</taxon>
        <taxon>Tracheophyta</taxon>
        <taxon>Spermatophyta</taxon>
        <taxon>Magnoliopsida</taxon>
        <taxon>eudicotyledons</taxon>
        <taxon>Gunneridae</taxon>
        <taxon>Pentapetalae</taxon>
        <taxon>rosids</taxon>
        <taxon>fabids</taxon>
        <taxon>Fabales</taxon>
        <taxon>Fabaceae</taxon>
        <taxon>Papilionoideae</taxon>
        <taxon>50 kb inversion clade</taxon>
        <taxon>NPAAA clade</taxon>
        <taxon>indigoferoid/millettioid clade</taxon>
        <taxon>Phaseoleae</taxon>
        <taxon>Canavalia</taxon>
    </lineage>
</organism>
<protein>
    <submittedName>
        <fullName evidence="1">Uncharacterized protein</fullName>
    </submittedName>
</protein>
<evidence type="ECO:0000313" key="2">
    <source>
        <dbReference type="Proteomes" id="UP001367508"/>
    </source>
</evidence>
<reference evidence="1 2" key="1">
    <citation type="submission" date="2024-01" db="EMBL/GenBank/DDBJ databases">
        <title>The genomes of 5 underutilized Papilionoideae crops provide insights into root nodulation and disease resistanc.</title>
        <authorList>
            <person name="Jiang F."/>
        </authorList>
    </citation>
    <scope>NUCLEOTIDE SEQUENCE [LARGE SCALE GENOMIC DNA]</scope>
    <source>
        <strain evidence="1">LVBAO_FW01</strain>
        <tissue evidence="1">Leaves</tissue>
    </source>
</reference>
<comment type="caution">
    <text evidence="1">The sequence shown here is derived from an EMBL/GenBank/DDBJ whole genome shotgun (WGS) entry which is preliminary data.</text>
</comment>